<dbReference type="EMBL" id="RDQO01000001">
    <property type="protein sequence ID" value="RMX08627.1"/>
    <property type="molecule type" value="Genomic_DNA"/>
</dbReference>
<reference evidence="3 4" key="1">
    <citation type="submission" date="2018-10" db="EMBL/GenBank/DDBJ databases">
        <title>Draft genome of Cortibacter populi DSM10536.</title>
        <authorList>
            <person name="Bernier A.-M."/>
            <person name="Bernard K."/>
        </authorList>
    </citation>
    <scope>NUCLEOTIDE SEQUENCE [LARGE SCALE GENOMIC DNA]</scope>
    <source>
        <strain evidence="3 4">DSM 105136</strain>
    </source>
</reference>
<dbReference type="OrthoDB" id="8912308at2"/>
<evidence type="ECO:0000313" key="4">
    <source>
        <dbReference type="Proteomes" id="UP000278006"/>
    </source>
</evidence>
<protein>
    <submittedName>
        <fullName evidence="3">Poly-beta-1,6-N-acetyl-D-glucosamine biosynthesis protein PgaD</fullName>
    </submittedName>
</protein>
<dbReference type="GO" id="GO:0043709">
    <property type="term" value="P:cell adhesion involved in single-species biofilm formation"/>
    <property type="evidence" value="ECO:0007669"/>
    <property type="project" value="InterPro"/>
</dbReference>
<feature type="transmembrane region" description="Helical" evidence="2">
    <location>
        <begin position="72"/>
        <end position="94"/>
    </location>
</feature>
<dbReference type="InterPro" id="IPR023829">
    <property type="entry name" value="PGA_PgaD"/>
</dbReference>
<dbReference type="Proteomes" id="UP000278006">
    <property type="component" value="Unassembled WGS sequence"/>
</dbReference>
<dbReference type="NCBIfam" id="TIGR03940">
    <property type="entry name" value="PGA_PgaD"/>
    <property type="match status" value="1"/>
</dbReference>
<accession>A0A3M6R026</accession>
<dbReference type="Pfam" id="PF13994">
    <property type="entry name" value="PgaD"/>
    <property type="match status" value="1"/>
</dbReference>
<keyword evidence="2" id="KW-0472">Membrane</keyword>
<dbReference type="AlphaFoldDB" id="A0A3M6R026"/>
<keyword evidence="2" id="KW-1133">Transmembrane helix</keyword>
<evidence type="ECO:0000256" key="1">
    <source>
        <dbReference type="SAM" id="MobiDB-lite"/>
    </source>
</evidence>
<gene>
    <name evidence="3" type="primary">pgaD</name>
    <name evidence="3" type="ORF">D8I35_06060</name>
</gene>
<proteinExistence type="predicted"/>
<organism evidence="3 4">
    <name type="scientific">Corticibacter populi</name>
    <dbReference type="NCBI Taxonomy" id="1550736"/>
    <lineage>
        <taxon>Bacteria</taxon>
        <taxon>Pseudomonadati</taxon>
        <taxon>Pseudomonadota</taxon>
        <taxon>Betaproteobacteria</taxon>
        <taxon>Burkholderiales</taxon>
        <taxon>Comamonadaceae</taxon>
        <taxon>Corticibacter</taxon>
    </lineage>
</organism>
<comment type="caution">
    <text evidence="3">The sequence shown here is derived from an EMBL/GenBank/DDBJ whole genome shotgun (WGS) entry which is preliminary data.</text>
</comment>
<evidence type="ECO:0000256" key="2">
    <source>
        <dbReference type="SAM" id="Phobius"/>
    </source>
</evidence>
<feature type="transmembrane region" description="Helical" evidence="2">
    <location>
        <begin position="114"/>
        <end position="138"/>
    </location>
</feature>
<keyword evidence="2" id="KW-0812">Transmembrane</keyword>
<keyword evidence="4" id="KW-1185">Reference proteome</keyword>
<feature type="region of interest" description="Disordered" evidence="1">
    <location>
        <begin position="1"/>
        <end position="29"/>
    </location>
</feature>
<name>A0A3M6R026_9BURK</name>
<evidence type="ECO:0000313" key="3">
    <source>
        <dbReference type="EMBL" id="RMX08627.1"/>
    </source>
</evidence>
<sequence length="234" mass="25694">MADKMALGMAPENPSGKPHPVSAAAAARASTARRSTATPPALVWHHGQCPVLPHQPAQSIILRPRKGSPRHLVELFITALLWLAFIYLCLAYLGKRSLQELPGWRDFGLDFATSILIIAVLYLATLAAGAIVMGIWAACNKFLALRRPASAPAPSLEERRIMRAFEVSRTMFDRLQQGNVVTMFHDAHGEIESIRAGCQIPENGETLSQLPPDSFYPTQWDSAFEDDAPRLMPS</sequence>